<dbReference type="PIRSF" id="PIRSF001220">
    <property type="entry name" value="L-ASNase_gatD"/>
    <property type="match status" value="1"/>
</dbReference>
<evidence type="ECO:0000256" key="3">
    <source>
        <dbReference type="ARBA" id="ARBA00022801"/>
    </source>
</evidence>
<dbReference type="PRINTS" id="PR00139">
    <property type="entry name" value="ASNGLNASE"/>
</dbReference>
<dbReference type="PROSITE" id="PS00144">
    <property type="entry name" value="ASN_GLN_ASE_1"/>
    <property type="match status" value="1"/>
</dbReference>
<dbReference type="InterPro" id="IPR037152">
    <property type="entry name" value="L-asparaginase_N_sf"/>
</dbReference>
<dbReference type="Gene3D" id="3.40.50.1170">
    <property type="entry name" value="L-asparaginase, N-terminal domain"/>
    <property type="match status" value="1"/>
</dbReference>
<feature type="domain" description="Asparaginase/glutaminase C-terminal" evidence="8">
    <location>
        <begin position="204"/>
        <end position="319"/>
    </location>
</feature>
<dbReference type="InterPro" id="IPR036152">
    <property type="entry name" value="Asp/glu_Ase-like_sf"/>
</dbReference>
<evidence type="ECO:0000256" key="2">
    <source>
        <dbReference type="ARBA" id="ARBA00012920"/>
    </source>
</evidence>
<dbReference type="Proteomes" id="UP001595772">
    <property type="component" value="Unassembled WGS sequence"/>
</dbReference>
<dbReference type="InterPro" id="IPR040919">
    <property type="entry name" value="Asparaginase_C"/>
</dbReference>
<dbReference type="SMART" id="SM00870">
    <property type="entry name" value="Asparaginase"/>
    <property type="match status" value="1"/>
</dbReference>
<evidence type="ECO:0000313" key="9">
    <source>
        <dbReference type="EMBL" id="MFC4022920.1"/>
    </source>
</evidence>
<feature type="active site" evidence="6">
    <location>
        <position position="86"/>
    </location>
</feature>
<dbReference type="PANTHER" id="PTHR11707:SF28">
    <property type="entry name" value="60 KDA LYSOPHOSPHOLIPASE"/>
    <property type="match status" value="1"/>
</dbReference>
<comment type="caution">
    <text evidence="9">The sequence shown here is derived from an EMBL/GenBank/DDBJ whole genome shotgun (WGS) entry which is preliminary data.</text>
</comment>
<dbReference type="EC" id="3.5.1.1" evidence="2"/>
<evidence type="ECO:0000259" key="8">
    <source>
        <dbReference type="Pfam" id="PF17763"/>
    </source>
</evidence>
<dbReference type="CDD" id="cd08964">
    <property type="entry name" value="L-asparaginase_II"/>
    <property type="match status" value="1"/>
</dbReference>
<proteinExistence type="inferred from homology"/>
<sequence length="324" mass="35625">MKNILIIHTGGTISMLENKETGEVNSTGTHPLTALSDQLKSFAKINEQIMFDLPSPQITPNHMLELSKEIKKVIADYDGIIVTHGTDTLEETAYFLDLVLGTDKPVILTGAMRSSNEIGSDALYNLISSLRVAIEDKSKNKGVLVVMNDEIHTAENVTKTSTSNVATFQSPQFGPLGLITKDSVIFHRTTLFRHVQTIDKISKNVFLLKAYAGMDEQILNSLSAARPDGLVIEGLGQGNLPKNTLEPIRKLIKENIPVILVSRCYQGVVQPTYSYDGGGKQLKEMGVIFARGISGPKARIRLLIALEITQNMNLLRDTFEKFDG</sequence>
<evidence type="ECO:0000256" key="5">
    <source>
        <dbReference type="PROSITE-ProRule" id="PRU10099"/>
    </source>
</evidence>
<reference evidence="10" key="1">
    <citation type="journal article" date="2019" name="Int. J. Syst. Evol. Microbiol.">
        <title>The Global Catalogue of Microorganisms (GCM) 10K type strain sequencing project: providing services to taxonomists for standard genome sequencing and annotation.</title>
        <authorList>
            <consortium name="The Broad Institute Genomics Platform"/>
            <consortium name="The Broad Institute Genome Sequencing Center for Infectious Disease"/>
            <person name="Wu L."/>
            <person name="Ma J."/>
        </authorList>
    </citation>
    <scope>NUCLEOTIDE SEQUENCE [LARGE SCALE GENOMIC DNA]</scope>
    <source>
        <strain evidence="10">IBRC-M 10703</strain>
    </source>
</reference>
<protein>
    <recommendedName>
        <fullName evidence="2">asparaginase</fullName>
        <ecNumber evidence="2">3.5.1.1</ecNumber>
    </recommendedName>
</protein>
<evidence type="ECO:0000256" key="1">
    <source>
        <dbReference type="ARBA" id="ARBA00010518"/>
    </source>
</evidence>
<dbReference type="SFLD" id="SFLDS00057">
    <property type="entry name" value="Glutaminase/Asparaginase"/>
    <property type="match status" value="1"/>
</dbReference>
<dbReference type="EMBL" id="JBHSAO010000001">
    <property type="protein sequence ID" value="MFC4022920.1"/>
    <property type="molecule type" value="Genomic_DNA"/>
</dbReference>
<gene>
    <name evidence="9" type="ORF">ACFOUV_03715</name>
</gene>
<dbReference type="InterPro" id="IPR020827">
    <property type="entry name" value="Asparaginase/glutaminase_AS1"/>
</dbReference>
<keyword evidence="3" id="KW-0378">Hydrolase</keyword>
<dbReference type="RefSeq" id="WP_379495412.1">
    <property type="nucleotide sequence ID" value="NZ_JBHSAO010000001.1"/>
</dbReference>
<name>A0ABV8GTA1_9BACI</name>
<dbReference type="PROSITE" id="PS00917">
    <property type="entry name" value="ASN_GLN_ASE_2"/>
    <property type="match status" value="1"/>
</dbReference>
<feature type="domain" description="L-asparaginase N-terminal" evidence="7">
    <location>
        <begin position="3"/>
        <end position="189"/>
    </location>
</feature>
<dbReference type="PROSITE" id="PS51732">
    <property type="entry name" value="ASN_GLN_ASE_3"/>
    <property type="match status" value="1"/>
</dbReference>
<organism evidence="9 10">
    <name type="scientific">Oceanobacillus longus</name>
    <dbReference type="NCBI Taxonomy" id="930120"/>
    <lineage>
        <taxon>Bacteria</taxon>
        <taxon>Bacillati</taxon>
        <taxon>Bacillota</taxon>
        <taxon>Bacilli</taxon>
        <taxon>Bacillales</taxon>
        <taxon>Bacillaceae</taxon>
        <taxon>Oceanobacillus</taxon>
    </lineage>
</organism>
<comment type="similarity">
    <text evidence="1">Belongs to the asparaginase 1 family.</text>
</comment>
<evidence type="ECO:0000256" key="4">
    <source>
        <dbReference type="ARBA" id="ARBA00049366"/>
    </source>
</evidence>
<dbReference type="InterPro" id="IPR027473">
    <property type="entry name" value="L-asparaginase_C"/>
</dbReference>
<accession>A0ABV8GTA1</accession>
<dbReference type="Pfam" id="PF17763">
    <property type="entry name" value="Asparaginase_C"/>
    <property type="match status" value="1"/>
</dbReference>
<dbReference type="InterPro" id="IPR027474">
    <property type="entry name" value="L-asparaginase_N"/>
</dbReference>
<dbReference type="InterPro" id="IPR006034">
    <property type="entry name" value="Asparaginase/glutaminase-like"/>
</dbReference>
<evidence type="ECO:0000259" key="7">
    <source>
        <dbReference type="Pfam" id="PF00710"/>
    </source>
</evidence>
<evidence type="ECO:0000313" key="10">
    <source>
        <dbReference type="Proteomes" id="UP001595772"/>
    </source>
</evidence>
<dbReference type="InterPro" id="IPR027475">
    <property type="entry name" value="Asparaginase/glutaminase_AS2"/>
</dbReference>
<feature type="active site" evidence="5">
    <location>
        <position position="12"/>
    </location>
</feature>
<dbReference type="Gene3D" id="3.40.50.40">
    <property type="match status" value="1"/>
</dbReference>
<dbReference type="InterPro" id="IPR004550">
    <property type="entry name" value="AsnASE_II"/>
</dbReference>
<evidence type="ECO:0000256" key="6">
    <source>
        <dbReference type="PROSITE-ProRule" id="PRU10100"/>
    </source>
</evidence>
<keyword evidence="10" id="KW-1185">Reference proteome</keyword>
<comment type="catalytic activity">
    <reaction evidence="4">
        <text>L-asparagine + H2O = L-aspartate + NH4(+)</text>
        <dbReference type="Rhea" id="RHEA:21016"/>
        <dbReference type="ChEBI" id="CHEBI:15377"/>
        <dbReference type="ChEBI" id="CHEBI:28938"/>
        <dbReference type="ChEBI" id="CHEBI:29991"/>
        <dbReference type="ChEBI" id="CHEBI:58048"/>
        <dbReference type="EC" id="3.5.1.1"/>
    </reaction>
</comment>
<dbReference type="Pfam" id="PF00710">
    <property type="entry name" value="Asparaginase"/>
    <property type="match status" value="1"/>
</dbReference>
<dbReference type="PANTHER" id="PTHR11707">
    <property type="entry name" value="L-ASPARAGINASE"/>
    <property type="match status" value="1"/>
</dbReference>
<dbReference type="PIRSF" id="PIRSF500176">
    <property type="entry name" value="L_ASNase"/>
    <property type="match status" value="1"/>
</dbReference>
<dbReference type="SUPFAM" id="SSF53774">
    <property type="entry name" value="Glutaminase/Asparaginase"/>
    <property type="match status" value="1"/>
</dbReference>